<evidence type="ECO:0000256" key="1">
    <source>
        <dbReference type="SAM" id="MobiDB-lite"/>
    </source>
</evidence>
<dbReference type="SUPFAM" id="SSF48208">
    <property type="entry name" value="Six-hairpin glycosidases"/>
    <property type="match status" value="1"/>
</dbReference>
<evidence type="ECO:0000313" key="4">
    <source>
        <dbReference type="EMBL" id="SDO49824.1"/>
    </source>
</evidence>
<feature type="domain" description="Trehalase-like N-terminal" evidence="3">
    <location>
        <begin position="31"/>
        <end position="108"/>
    </location>
</feature>
<dbReference type="Pfam" id="PF00723">
    <property type="entry name" value="Glyco_hydro_15"/>
    <property type="match status" value="1"/>
</dbReference>
<dbReference type="PANTHER" id="PTHR31616">
    <property type="entry name" value="TREHALASE"/>
    <property type="match status" value="1"/>
</dbReference>
<dbReference type="OrthoDB" id="3902805at2"/>
<gene>
    <name evidence="4" type="ORF">SAMN05192530_10752</name>
</gene>
<dbReference type="Gene3D" id="1.50.10.10">
    <property type="match status" value="1"/>
</dbReference>
<dbReference type="InterPro" id="IPR012341">
    <property type="entry name" value="6hp_glycosidase-like_sf"/>
</dbReference>
<dbReference type="InterPro" id="IPR011613">
    <property type="entry name" value="GH15-like"/>
</dbReference>
<evidence type="ECO:0000259" key="3">
    <source>
        <dbReference type="Pfam" id="PF19291"/>
    </source>
</evidence>
<dbReference type="PANTHER" id="PTHR31616:SF0">
    <property type="entry name" value="GLUCAN 1,4-ALPHA-GLUCOSIDASE"/>
    <property type="match status" value="1"/>
</dbReference>
<name>A0A1H0K1R6_9HYPH</name>
<dbReference type="STRING" id="1166073.SAMN05192530_10752"/>
<dbReference type="GO" id="GO:0004553">
    <property type="term" value="F:hydrolase activity, hydrolyzing O-glycosyl compounds"/>
    <property type="evidence" value="ECO:0007669"/>
    <property type="project" value="TreeGrafter"/>
</dbReference>
<dbReference type="AlphaFoldDB" id="A0A1H0K1R6"/>
<evidence type="ECO:0000259" key="2">
    <source>
        <dbReference type="Pfam" id="PF00723"/>
    </source>
</evidence>
<dbReference type="InterPro" id="IPR045582">
    <property type="entry name" value="Trehalase-like_N"/>
</dbReference>
<proteinExistence type="predicted"/>
<reference evidence="4 5" key="1">
    <citation type="submission" date="2016-10" db="EMBL/GenBank/DDBJ databases">
        <authorList>
            <person name="de Groot N.N."/>
        </authorList>
    </citation>
    <scope>NUCLEOTIDE SEQUENCE [LARGE SCALE GENOMIC DNA]</scope>
    <source>
        <strain evidence="5">L7-484,KACC 16230,DSM 25025</strain>
    </source>
</reference>
<accession>A0A1H0K1R6</accession>
<feature type="domain" description="GH15-like" evidence="2">
    <location>
        <begin position="248"/>
        <end position="605"/>
    </location>
</feature>
<evidence type="ECO:0000313" key="5">
    <source>
        <dbReference type="Proteomes" id="UP000198793"/>
    </source>
</evidence>
<dbReference type="GO" id="GO:0005975">
    <property type="term" value="P:carbohydrate metabolic process"/>
    <property type="evidence" value="ECO:0007669"/>
    <property type="project" value="InterPro"/>
</dbReference>
<keyword evidence="5" id="KW-1185">Reference proteome</keyword>
<dbReference type="Pfam" id="PF19291">
    <property type="entry name" value="TREH_N"/>
    <property type="match status" value="1"/>
</dbReference>
<dbReference type="RefSeq" id="WP_090674979.1">
    <property type="nucleotide sequence ID" value="NZ_FNIT01000007.1"/>
</dbReference>
<dbReference type="Proteomes" id="UP000198793">
    <property type="component" value="Unassembled WGS sequence"/>
</dbReference>
<feature type="region of interest" description="Disordered" evidence="1">
    <location>
        <begin position="1"/>
        <end position="24"/>
    </location>
</feature>
<organism evidence="4 5">
    <name type="scientific">Aureimonas jatrophae</name>
    <dbReference type="NCBI Taxonomy" id="1166073"/>
    <lineage>
        <taxon>Bacteria</taxon>
        <taxon>Pseudomonadati</taxon>
        <taxon>Pseudomonadota</taxon>
        <taxon>Alphaproteobacteria</taxon>
        <taxon>Hyphomicrobiales</taxon>
        <taxon>Aurantimonadaceae</taxon>
        <taxon>Aureimonas</taxon>
    </lineage>
</organism>
<dbReference type="EMBL" id="FNIT01000007">
    <property type="protein sequence ID" value="SDO49824.1"/>
    <property type="molecule type" value="Genomic_DNA"/>
</dbReference>
<protein>
    <submittedName>
        <fullName evidence="4">Glucoamylase (Glucan-1,4-alpha-glucosidase), GH15 family</fullName>
    </submittedName>
</protein>
<sequence length="614" mass="67890">MRDDGPSAGALCEETASENPAADRRRDGFLPLESYAAIGDGRTVALVGIDGSIDWMCVPNLDTPPLFDRLLDEKRGGCFVLAPDEPFTATRRYREDSNVLETEYTTMSGRVRLVEALNSSSAGRLPWVELARRVEGVAGHVRLRFHLRFGTRADSICPFIQTNSNATTFHAGEVMGLLRVSEGVELEEEADDGVRGTLTVAAGGRELVAILAGENEPLVVEPVETIDARLDTTHDEWCEWSRGIRYDGMYRPLVLRSALALKLLLYSPTGAIVAAATNSLPEGIGGSKNYDYRYAWVRDASYTIKAFMRIGAMSEAKAALSWLIKRLDEHGPKVCYRLDGRLLDEMREIDLPGYRNSRPVHSGNQAAGQLQLGVYGDILETAARFVAAGHVLDPNSARVLAETADLCAEQWRQKDAGIWELEELEHYTMSKISAWQALARAVELADGGHIPATCRPRWERARDRIFAWIEENCWSEALQAYTMYPGTEKLDASLALAVRFGFDGRDRLEKTIRAIDAKLRRGELHYRYNGVERDEGCFIACSFWVIEALALLGHDREAQGRFEALAKVLDHGKGAGTLPEMMDPRTHAFLGNMPQGLTHLALIQAAATLSGHAV</sequence>
<dbReference type="InterPro" id="IPR008928">
    <property type="entry name" value="6-hairpin_glycosidase_sf"/>
</dbReference>